<evidence type="ECO:0000313" key="12">
    <source>
        <dbReference type="Proteomes" id="UP000560131"/>
    </source>
</evidence>
<feature type="compositionally biased region" description="Basic and acidic residues" evidence="9">
    <location>
        <begin position="52"/>
        <end position="63"/>
    </location>
</feature>
<keyword evidence="12" id="KW-1185">Reference proteome</keyword>
<comment type="caution">
    <text evidence="11">The sequence shown here is derived from an EMBL/GenBank/DDBJ whole genome shotgun (WGS) entry which is preliminary data.</text>
</comment>
<evidence type="ECO:0000256" key="5">
    <source>
        <dbReference type="ARBA" id="ARBA00022692"/>
    </source>
</evidence>
<reference evidence="11 12" key="1">
    <citation type="submission" date="2020-08" db="EMBL/GenBank/DDBJ databases">
        <title>Genomic Encyclopedia of Type Strains, Phase IV (KMG-IV): sequencing the most valuable type-strain genomes for metagenomic binning, comparative biology and taxonomic classification.</title>
        <authorList>
            <person name="Goeker M."/>
        </authorList>
    </citation>
    <scope>NUCLEOTIDE SEQUENCE [LARGE SCALE GENOMIC DNA]</scope>
    <source>
        <strain evidence="11 12">DSM 101535</strain>
    </source>
</reference>
<dbReference type="InterPro" id="IPR005565">
    <property type="entry name" value="Hemolysn_activator_HlyB_C"/>
</dbReference>
<evidence type="ECO:0000256" key="1">
    <source>
        <dbReference type="ARBA" id="ARBA00004442"/>
    </source>
</evidence>
<dbReference type="PANTHER" id="PTHR34597:SF3">
    <property type="entry name" value="OUTER MEMBRANE TRANSPORTER CDIB"/>
    <property type="match status" value="1"/>
</dbReference>
<evidence type="ECO:0000313" key="11">
    <source>
        <dbReference type="EMBL" id="MBB5726639.1"/>
    </source>
</evidence>
<dbReference type="Gene3D" id="3.10.20.310">
    <property type="entry name" value="membrane protein fhac"/>
    <property type="match status" value="1"/>
</dbReference>
<dbReference type="PROSITE" id="PS51779">
    <property type="entry name" value="POTRA"/>
    <property type="match status" value="1"/>
</dbReference>
<dbReference type="Pfam" id="PF17287">
    <property type="entry name" value="POTRA_3"/>
    <property type="match status" value="1"/>
</dbReference>
<evidence type="ECO:0000256" key="4">
    <source>
        <dbReference type="ARBA" id="ARBA00022452"/>
    </source>
</evidence>
<feature type="region of interest" description="Disordered" evidence="9">
    <location>
        <begin position="46"/>
        <end position="79"/>
    </location>
</feature>
<keyword evidence="3" id="KW-0813">Transport</keyword>
<evidence type="ECO:0000256" key="2">
    <source>
        <dbReference type="ARBA" id="ARBA00009055"/>
    </source>
</evidence>
<organism evidence="11 12">
    <name type="scientific">Sphingomonas endophytica</name>
    <dbReference type="NCBI Taxonomy" id="869719"/>
    <lineage>
        <taxon>Bacteria</taxon>
        <taxon>Pseudomonadati</taxon>
        <taxon>Pseudomonadota</taxon>
        <taxon>Alphaproteobacteria</taxon>
        <taxon>Sphingomonadales</taxon>
        <taxon>Sphingomonadaceae</taxon>
        <taxon>Sphingomonas</taxon>
    </lineage>
</organism>
<dbReference type="Pfam" id="PF03865">
    <property type="entry name" value="ShlB"/>
    <property type="match status" value="1"/>
</dbReference>
<evidence type="ECO:0000256" key="9">
    <source>
        <dbReference type="SAM" id="MobiDB-lite"/>
    </source>
</evidence>
<comment type="similarity">
    <text evidence="2">Belongs to the TPS (TC 1.B.20) family.</text>
</comment>
<dbReference type="PIRSF" id="PIRSF029745">
    <property type="entry name" value="FhaC"/>
    <property type="match status" value="1"/>
</dbReference>
<dbReference type="InterPro" id="IPR035251">
    <property type="entry name" value="ShlB_POTRA"/>
</dbReference>
<name>A0ABR6N7X9_9SPHN</name>
<evidence type="ECO:0000259" key="10">
    <source>
        <dbReference type="PROSITE" id="PS51779"/>
    </source>
</evidence>
<protein>
    <submittedName>
        <fullName evidence="11">Hemolysin activation/secretion protein</fullName>
    </submittedName>
</protein>
<keyword evidence="5" id="KW-0812">Transmembrane</keyword>
<keyword evidence="7" id="KW-0472">Membrane</keyword>
<dbReference type="Pfam" id="PF08479">
    <property type="entry name" value="POTRA_2"/>
    <property type="match status" value="1"/>
</dbReference>
<sequence>MERPSNLEIKSLISGAITASLFGLWPQWATAQSAGQVDREAQRILEQQQQQVRDRAEQFDRSRMRPPSGEEAQAPDATGLRGNGCVAVREVRLTGADRYPAGSFADVVAPLRGDCVGTDAIDAALRAITDRYVRDGFVTTRAVVGPQDLKPGVLTITVIEGRIGGIEGAGSSKHYGAGEIGAAFPTRAGDRLNLRALEQGVDQLARMAKGDPKIDIVPGAAPGTSTVLIARQPLSRWLRPAVLINNEGAASTGRWQASASVDADSLLGIADSWSFYYQGIASKDRERRNTAYGGFASLPRGWWTLSLAAGYSAYHSILAGHGLRFATRGCTVTGSATLDRMMFRDARNKLALSAGLSLLDTRNLIQGIALRTSSYRIVSGSVGVRWQRRLGETQLSLSGGYDQGLGLLGAHTVDTGPGGATGRYHRVTFDVGAQTPFTIGRSRLINALVLRGQAAFDNVFPADRLSLGGSSTVRGFRDDGISGRTGVALREQLGFGIVDLARAQPELATSLSGYLAYDAGAIRPVRDDHFERGLLQSGSAGLMMRSRHVQAEVAAAIPVTAPAWVRHPKALFSTSIRILL</sequence>
<comment type="subcellular location">
    <subcellularLocation>
        <location evidence="1">Cell outer membrane</location>
    </subcellularLocation>
</comment>
<dbReference type="RefSeq" id="WP_184038316.1">
    <property type="nucleotide sequence ID" value="NZ_BAABAR010000019.1"/>
</dbReference>
<keyword evidence="8" id="KW-0998">Cell outer membrane</keyword>
<dbReference type="InterPro" id="IPR013686">
    <property type="entry name" value="Polypept-transport_assoc_ShlB"/>
</dbReference>
<accession>A0ABR6N7X9</accession>
<dbReference type="InterPro" id="IPR034746">
    <property type="entry name" value="POTRA"/>
</dbReference>
<evidence type="ECO:0000256" key="8">
    <source>
        <dbReference type="ARBA" id="ARBA00023237"/>
    </source>
</evidence>
<evidence type="ECO:0000256" key="3">
    <source>
        <dbReference type="ARBA" id="ARBA00022448"/>
    </source>
</evidence>
<keyword evidence="6" id="KW-0653">Protein transport</keyword>
<dbReference type="PANTHER" id="PTHR34597">
    <property type="entry name" value="SLR1661 PROTEIN"/>
    <property type="match status" value="1"/>
</dbReference>
<keyword evidence="4" id="KW-1134">Transmembrane beta strand</keyword>
<evidence type="ECO:0000256" key="6">
    <source>
        <dbReference type="ARBA" id="ARBA00022927"/>
    </source>
</evidence>
<dbReference type="InterPro" id="IPR051544">
    <property type="entry name" value="TPS_OM_transporter"/>
</dbReference>
<evidence type="ECO:0000256" key="7">
    <source>
        <dbReference type="ARBA" id="ARBA00023136"/>
    </source>
</evidence>
<feature type="domain" description="POTRA" evidence="10">
    <location>
        <begin position="86"/>
        <end position="161"/>
    </location>
</feature>
<dbReference type="EMBL" id="JACIJN010000008">
    <property type="protein sequence ID" value="MBB5726639.1"/>
    <property type="molecule type" value="Genomic_DNA"/>
</dbReference>
<proteinExistence type="inferred from homology"/>
<dbReference type="Gene3D" id="2.40.160.50">
    <property type="entry name" value="membrane protein fhac: a member of the omp85/tpsb transporter family"/>
    <property type="match status" value="1"/>
</dbReference>
<dbReference type="Proteomes" id="UP000560131">
    <property type="component" value="Unassembled WGS sequence"/>
</dbReference>
<gene>
    <name evidence="11" type="ORF">FHS97_002582</name>
</gene>
<dbReference type="InterPro" id="IPR027282">
    <property type="entry name" value="TPS"/>
</dbReference>